<name>A0ABX9S201_9ENTR</name>
<comment type="caution">
    <text evidence="1">The sequence shown here is derived from an EMBL/GenBank/DDBJ whole genome shotgun (WGS) entry which is preliminary data.</text>
</comment>
<evidence type="ECO:0000313" key="2">
    <source>
        <dbReference type="Proteomes" id="UP000267341"/>
    </source>
</evidence>
<reference evidence="1 2" key="1">
    <citation type="submission" date="2018-10" db="EMBL/GenBank/DDBJ databases">
        <title>Genomic Encyclopedia of Type Strains, Phase IV (KMG-IV): sequencing the most valuable type-strain genomes for metagenomic binning, comparative biology and taxonomic classification.</title>
        <authorList>
            <person name="Goeker M."/>
        </authorList>
    </citation>
    <scope>NUCLEOTIDE SEQUENCE [LARGE SCALE GENOMIC DNA]</scope>
    <source>
        <strain evidence="1 2">DSM 5079</strain>
    </source>
</reference>
<dbReference type="EMBL" id="RBIZ01000003">
    <property type="protein sequence ID" value="RKR64842.1"/>
    <property type="molecule type" value="Genomic_DNA"/>
</dbReference>
<gene>
    <name evidence="1" type="ORF">C7387_1551</name>
</gene>
<organism evidence="1 2">
    <name type="scientific">Yokenella regensburgei</name>
    <dbReference type="NCBI Taxonomy" id="158877"/>
    <lineage>
        <taxon>Bacteria</taxon>
        <taxon>Pseudomonadati</taxon>
        <taxon>Pseudomonadota</taxon>
        <taxon>Gammaproteobacteria</taxon>
        <taxon>Enterobacterales</taxon>
        <taxon>Enterobacteriaceae</taxon>
        <taxon>Yokenella</taxon>
    </lineage>
</organism>
<protein>
    <submittedName>
        <fullName evidence="1">Uncharacterized protein</fullName>
    </submittedName>
</protein>
<dbReference type="Proteomes" id="UP000267341">
    <property type="component" value="Unassembled WGS sequence"/>
</dbReference>
<keyword evidence="2" id="KW-1185">Reference proteome</keyword>
<proteinExistence type="predicted"/>
<accession>A0ABX9S201</accession>
<sequence>MLVTSGDLIRHYHALSHHNKGKILINTRHLNYLNLFILVKTNFYTHT</sequence>
<evidence type="ECO:0000313" key="1">
    <source>
        <dbReference type="EMBL" id="RKR64842.1"/>
    </source>
</evidence>